<dbReference type="Pfam" id="PF00665">
    <property type="entry name" value="rve"/>
    <property type="match status" value="1"/>
</dbReference>
<evidence type="ECO:0000256" key="1">
    <source>
        <dbReference type="ARBA" id="ARBA00002190"/>
    </source>
</evidence>
<comment type="caution">
    <text evidence="7">The sequence shown here is derived from an EMBL/GenBank/DDBJ whole genome shotgun (WGS) entry which is preliminary data.</text>
</comment>
<dbReference type="InterPro" id="IPR025246">
    <property type="entry name" value="IS30-like_HTH"/>
</dbReference>
<feature type="domain" description="Integrase catalytic" evidence="6">
    <location>
        <begin position="157"/>
        <end position="317"/>
    </location>
</feature>
<evidence type="ECO:0000313" key="8">
    <source>
        <dbReference type="Proteomes" id="UP001246372"/>
    </source>
</evidence>
<dbReference type="RefSeq" id="WP_315653389.1">
    <property type="nucleotide sequence ID" value="NZ_JAVXZY010000040.1"/>
</dbReference>
<dbReference type="InterPro" id="IPR001598">
    <property type="entry name" value="Transposase_IS30_CS"/>
</dbReference>
<accession>A0ABU3PIX6</accession>
<dbReference type="InterPro" id="IPR051917">
    <property type="entry name" value="Transposase-Integrase"/>
</dbReference>
<evidence type="ECO:0000256" key="4">
    <source>
        <dbReference type="ARBA" id="ARBA00023125"/>
    </source>
</evidence>
<dbReference type="InterPro" id="IPR012337">
    <property type="entry name" value="RNaseH-like_sf"/>
</dbReference>
<evidence type="ECO:0000313" key="7">
    <source>
        <dbReference type="EMBL" id="MDT9002492.1"/>
    </source>
</evidence>
<dbReference type="PANTHER" id="PTHR10948:SF23">
    <property type="entry name" value="TRANSPOSASE INSI FOR INSERTION SEQUENCE ELEMENT IS30A-RELATED"/>
    <property type="match status" value="1"/>
</dbReference>
<dbReference type="Proteomes" id="UP001246372">
    <property type="component" value="Unassembled WGS sequence"/>
</dbReference>
<sequence length="317" mass="37705">MEYRQLTQDERYVMAYMLRQGNSLRRIALALDRSASTISRERQRNMTRHDGAYRAERAHQYAIARRRRTRKKSQYSEREWREVARQLQRKWSPAQIAGRRRHLGRPSMSKETIYRHIRRERRAGGQLWRHLRIVSKFGRKRRGSPATRGRLIGKRHISERPKCVEQRRQQGHWEGDTVMGADLRHCVLTLVERATGYLVIKKLSARNKEQAAAAMARSIIGLRGRFKTITLDNGTEFHDYEHVEKHFKVKFYFATPYHSWERGTNENTNGLIRQYLPKGMCFKNLTQNDCDHIAAELNDRPRERLGFRTPREAFSRY</sequence>
<keyword evidence="4" id="KW-0238">DNA-binding</keyword>
<dbReference type="Gene3D" id="3.30.420.10">
    <property type="entry name" value="Ribonuclease H-like superfamily/Ribonuclease H"/>
    <property type="match status" value="1"/>
</dbReference>
<evidence type="ECO:0000256" key="5">
    <source>
        <dbReference type="ARBA" id="ARBA00023172"/>
    </source>
</evidence>
<dbReference type="EMBL" id="JAVXZY010000040">
    <property type="protein sequence ID" value="MDT9002492.1"/>
    <property type="molecule type" value="Genomic_DNA"/>
</dbReference>
<evidence type="ECO:0000259" key="6">
    <source>
        <dbReference type="PROSITE" id="PS50994"/>
    </source>
</evidence>
<gene>
    <name evidence="7" type="ORF">RQP53_24685</name>
</gene>
<proteinExistence type="inferred from homology"/>
<dbReference type="Pfam" id="PF13936">
    <property type="entry name" value="HTH_38"/>
    <property type="match status" value="1"/>
</dbReference>
<keyword evidence="3" id="KW-0815">Transposition</keyword>
<keyword evidence="5" id="KW-0233">DNA recombination</keyword>
<dbReference type="InterPro" id="IPR053392">
    <property type="entry name" value="Transposase_IS30-like"/>
</dbReference>
<dbReference type="PROSITE" id="PS50994">
    <property type="entry name" value="INTEGRASE"/>
    <property type="match status" value="1"/>
</dbReference>
<evidence type="ECO:0000256" key="3">
    <source>
        <dbReference type="ARBA" id="ARBA00022578"/>
    </source>
</evidence>
<keyword evidence="8" id="KW-1185">Reference proteome</keyword>
<comment type="function">
    <text evidence="1">Required for the transposition of the insertion element.</text>
</comment>
<dbReference type="InterPro" id="IPR036397">
    <property type="entry name" value="RNaseH_sf"/>
</dbReference>
<dbReference type="PROSITE" id="PS01043">
    <property type="entry name" value="TRANSPOSASE_IS30"/>
    <property type="match status" value="1"/>
</dbReference>
<name>A0ABU3PIX6_9BURK</name>
<reference evidence="7" key="1">
    <citation type="submission" date="2023-09" db="EMBL/GenBank/DDBJ databases">
        <title>Paucibacter sp. APW11 Genome sequencing and assembly.</title>
        <authorList>
            <person name="Kim I."/>
        </authorList>
    </citation>
    <scope>NUCLEOTIDE SEQUENCE</scope>
    <source>
        <strain evidence="7">APW11</strain>
    </source>
</reference>
<dbReference type="NCBIfam" id="NF033563">
    <property type="entry name" value="transpos_IS30"/>
    <property type="match status" value="1"/>
</dbReference>
<protein>
    <submittedName>
        <fullName evidence="7">IS30 family transposase</fullName>
    </submittedName>
</protein>
<comment type="similarity">
    <text evidence="2">Belongs to the transposase IS30 family.</text>
</comment>
<dbReference type="InterPro" id="IPR001584">
    <property type="entry name" value="Integrase_cat-core"/>
</dbReference>
<dbReference type="SUPFAM" id="SSF53098">
    <property type="entry name" value="Ribonuclease H-like"/>
    <property type="match status" value="1"/>
</dbReference>
<dbReference type="PANTHER" id="PTHR10948">
    <property type="entry name" value="TRANSPOSASE"/>
    <property type="match status" value="1"/>
</dbReference>
<organism evidence="7 8">
    <name type="scientific">Roseateles aquae</name>
    <dbReference type="NCBI Taxonomy" id="3077235"/>
    <lineage>
        <taxon>Bacteria</taxon>
        <taxon>Pseudomonadati</taxon>
        <taxon>Pseudomonadota</taxon>
        <taxon>Betaproteobacteria</taxon>
        <taxon>Burkholderiales</taxon>
        <taxon>Sphaerotilaceae</taxon>
        <taxon>Roseateles</taxon>
    </lineage>
</organism>
<evidence type="ECO:0000256" key="2">
    <source>
        <dbReference type="ARBA" id="ARBA00006363"/>
    </source>
</evidence>